<sequence>MIHSGLNEQGCVLLVEKLSSEDTTFNRLFIQHYYDFKRRNGYSEIEIFKKREALENVLIPYRLEENLQLLRETGFRSVELFFRWYNFCGIVAVK</sequence>
<evidence type="ECO:0000313" key="2">
    <source>
        <dbReference type="Proteomes" id="UP001235547"/>
    </source>
</evidence>
<keyword evidence="2" id="KW-1185">Reference proteome</keyword>
<dbReference type="Gene3D" id="3.40.50.150">
    <property type="entry name" value="Vaccinia Virus protein VP39"/>
    <property type="match status" value="1"/>
</dbReference>
<organism evidence="1 2">
    <name type="scientific">Sinorhizobium numidicum</name>
    <dbReference type="NCBI Taxonomy" id="680248"/>
    <lineage>
        <taxon>Bacteria</taxon>
        <taxon>Pseudomonadati</taxon>
        <taxon>Pseudomonadota</taxon>
        <taxon>Alphaproteobacteria</taxon>
        <taxon>Hyphomicrobiales</taxon>
        <taxon>Rhizobiaceae</taxon>
        <taxon>Sinorhizobium/Ensifer group</taxon>
        <taxon>Sinorhizobium</taxon>
    </lineage>
</organism>
<accession>A0ABY8CQA6</accession>
<evidence type="ECO:0000313" key="1">
    <source>
        <dbReference type="EMBL" id="WEX80836.1"/>
    </source>
</evidence>
<evidence type="ECO:0008006" key="3">
    <source>
        <dbReference type="Google" id="ProtNLM"/>
    </source>
</evidence>
<protein>
    <recommendedName>
        <fullName evidence="3">tRNA (Cmo5U34)-methyltransferase</fullName>
    </recommendedName>
</protein>
<dbReference type="Proteomes" id="UP001235547">
    <property type="component" value="Chromosome 2"/>
</dbReference>
<dbReference type="InterPro" id="IPR029063">
    <property type="entry name" value="SAM-dependent_MTases_sf"/>
</dbReference>
<dbReference type="EMBL" id="CP120370">
    <property type="protein sequence ID" value="WEX80836.1"/>
    <property type="molecule type" value="Genomic_DNA"/>
</dbReference>
<dbReference type="RefSeq" id="WP_280731556.1">
    <property type="nucleotide sequence ID" value="NZ_CP120367.1"/>
</dbReference>
<dbReference type="SUPFAM" id="SSF53335">
    <property type="entry name" value="S-adenosyl-L-methionine-dependent methyltransferases"/>
    <property type="match status" value="1"/>
</dbReference>
<proteinExistence type="predicted"/>
<reference evidence="1 2" key="1">
    <citation type="submission" date="2023-03" db="EMBL/GenBank/DDBJ databases">
        <authorList>
            <person name="Kaur S."/>
            <person name="Espinosa-Saiz D."/>
            <person name="Velazquez E."/>
            <person name="Menendez E."/>
            <person name="diCenzo G.C."/>
        </authorList>
    </citation>
    <scope>NUCLEOTIDE SEQUENCE [LARGE SCALE GENOMIC DNA]</scope>
    <source>
        <strain evidence="1 2">LMG 27395</strain>
    </source>
</reference>
<gene>
    <name evidence="1" type="ORF">PYH38_000138</name>
</gene>
<name>A0ABY8CQA6_9HYPH</name>